<evidence type="ECO:0000313" key="3">
    <source>
        <dbReference type="Proteomes" id="UP000525389"/>
    </source>
</evidence>
<dbReference type="PANTHER" id="PTHR46017">
    <property type="entry name" value="ALPHA-MANNOSIDASE 2C1"/>
    <property type="match status" value="1"/>
</dbReference>
<dbReference type="Gene3D" id="2.70.98.30">
    <property type="entry name" value="Golgi alpha-mannosidase II, domain 4"/>
    <property type="match status" value="1"/>
</dbReference>
<accession>A0A7W8GHV0</accession>
<evidence type="ECO:0000313" key="2">
    <source>
        <dbReference type="EMBL" id="MBB5235916.1"/>
    </source>
</evidence>
<feature type="domain" description="Glycosyl hydrolases family 38 C-terminal" evidence="1">
    <location>
        <begin position="59"/>
        <end position="129"/>
    </location>
</feature>
<keyword evidence="3" id="KW-1185">Reference proteome</keyword>
<dbReference type="Pfam" id="PF17677">
    <property type="entry name" value="Glyco_hydro38C2"/>
    <property type="match status" value="1"/>
</dbReference>
<organism evidence="2 3">
    <name type="scientific">Deinococcus budaensis</name>
    <dbReference type="NCBI Taxonomy" id="1665626"/>
    <lineage>
        <taxon>Bacteria</taxon>
        <taxon>Thermotogati</taxon>
        <taxon>Deinococcota</taxon>
        <taxon>Deinococci</taxon>
        <taxon>Deinococcales</taxon>
        <taxon>Deinococcaceae</taxon>
        <taxon>Deinococcus</taxon>
    </lineage>
</organism>
<dbReference type="InterPro" id="IPR041147">
    <property type="entry name" value="GH38_C"/>
</dbReference>
<dbReference type="EMBL" id="JACHFN010000017">
    <property type="protein sequence ID" value="MBB5235916.1"/>
    <property type="molecule type" value="Genomic_DNA"/>
</dbReference>
<dbReference type="Proteomes" id="UP000525389">
    <property type="component" value="Unassembled WGS sequence"/>
</dbReference>
<sequence>MGADDGEHEFTYALYPHPGRWAEGGTVREAADLNSPLVALPVSGPVPAGSRISASGLPVALGSLKKAEEGEGLILRLYEPHGARGEARLEIAGLRRAERVNLLQEEAQPLALTGEGVQLTLRPFEVVTLRLHVAP</sequence>
<reference evidence="2 3" key="1">
    <citation type="submission" date="2020-08" db="EMBL/GenBank/DDBJ databases">
        <title>Genomic Encyclopedia of Type Strains, Phase IV (KMG-IV): sequencing the most valuable type-strain genomes for metagenomic binning, comparative biology and taxonomic classification.</title>
        <authorList>
            <person name="Goeker M."/>
        </authorList>
    </citation>
    <scope>NUCLEOTIDE SEQUENCE [LARGE SCALE GENOMIC DNA]</scope>
    <source>
        <strain evidence="2 3">DSM 101791</strain>
    </source>
</reference>
<proteinExistence type="predicted"/>
<comment type="caution">
    <text evidence="2">The sequence shown here is derived from an EMBL/GenBank/DDBJ whole genome shotgun (WGS) entry which is preliminary data.</text>
</comment>
<dbReference type="GO" id="GO:0009313">
    <property type="term" value="P:oligosaccharide catabolic process"/>
    <property type="evidence" value="ECO:0007669"/>
    <property type="project" value="TreeGrafter"/>
</dbReference>
<evidence type="ECO:0000259" key="1">
    <source>
        <dbReference type="Pfam" id="PF17677"/>
    </source>
</evidence>
<dbReference type="PANTHER" id="PTHR46017:SF1">
    <property type="entry name" value="ALPHA-MANNOSIDASE 2C1"/>
    <property type="match status" value="1"/>
</dbReference>
<dbReference type="SUPFAM" id="SSF74650">
    <property type="entry name" value="Galactose mutarotase-like"/>
    <property type="match status" value="1"/>
</dbReference>
<dbReference type="GO" id="GO:0030246">
    <property type="term" value="F:carbohydrate binding"/>
    <property type="evidence" value="ECO:0007669"/>
    <property type="project" value="InterPro"/>
</dbReference>
<dbReference type="GO" id="GO:0004559">
    <property type="term" value="F:alpha-mannosidase activity"/>
    <property type="evidence" value="ECO:0007669"/>
    <property type="project" value="TreeGrafter"/>
</dbReference>
<dbReference type="InterPro" id="IPR011013">
    <property type="entry name" value="Gal_mutarotase_sf_dom"/>
</dbReference>
<gene>
    <name evidence="2" type="ORF">HNQ09_003380</name>
</gene>
<dbReference type="RefSeq" id="WP_184031525.1">
    <property type="nucleotide sequence ID" value="NZ_JACHFN010000017.1"/>
</dbReference>
<protein>
    <submittedName>
        <fullName evidence="2">Alpha-mannosidase</fullName>
    </submittedName>
</protein>
<dbReference type="AlphaFoldDB" id="A0A7W8GHV0"/>
<name>A0A7W8GHV0_9DEIO</name>
<dbReference type="Gene3D" id="2.60.40.2220">
    <property type="match status" value="1"/>
</dbReference>